<name>A0A1G2CDQ6_9BACT</name>
<proteinExistence type="predicted"/>
<evidence type="ECO:0000313" key="1">
    <source>
        <dbReference type="EMBL" id="OGY98889.1"/>
    </source>
</evidence>
<dbReference type="Proteomes" id="UP000176287">
    <property type="component" value="Unassembled WGS sequence"/>
</dbReference>
<evidence type="ECO:0008006" key="3">
    <source>
        <dbReference type="Google" id="ProtNLM"/>
    </source>
</evidence>
<organism evidence="1 2">
    <name type="scientific">Candidatus Liptonbacteria bacterium RIFCSPLOWO2_01_FULL_45_15</name>
    <dbReference type="NCBI Taxonomy" id="1798649"/>
    <lineage>
        <taxon>Bacteria</taxon>
        <taxon>Candidatus Liptoniibacteriota</taxon>
    </lineage>
</organism>
<dbReference type="AlphaFoldDB" id="A0A1G2CDQ6"/>
<accession>A0A1G2CDQ6</accession>
<sequence>MHKFPDIYKKGFSVFKKLNSPAKIQDFIDEIPINFEQNGETCHSPFSALKNNTAHCMEGALLAAACFWYNGQRPLLLDLKTTEGKDDDHVVALFKQNGRWGAVSKTNHAVLRYRDPVYKTVRELALSYFNEYFLDNGIKTMRSYSAPFSLFQYDDDWLISKQDVWRIPEELDGARHFKILQDGFSGLRLADPIEIETGKSTQWKKP</sequence>
<gene>
    <name evidence="1" type="ORF">A3B13_00360</name>
</gene>
<evidence type="ECO:0000313" key="2">
    <source>
        <dbReference type="Proteomes" id="UP000176287"/>
    </source>
</evidence>
<protein>
    <recommendedName>
        <fullName evidence="3">Transglutaminase-like domain-containing protein</fullName>
    </recommendedName>
</protein>
<dbReference type="EMBL" id="MHKZ01000050">
    <property type="protein sequence ID" value="OGY98889.1"/>
    <property type="molecule type" value="Genomic_DNA"/>
</dbReference>
<reference evidence="1 2" key="1">
    <citation type="journal article" date="2016" name="Nat. Commun.">
        <title>Thousands of microbial genomes shed light on interconnected biogeochemical processes in an aquifer system.</title>
        <authorList>
            <person name="Anantharaman K."/>
            <person name="Brown C.T."/>
            <person name="Hug L.A."/>
            <person name="Sharon I."/>
            <person name="Castelle C.J."/>
            <person name="Probst A.J."/>
            <person name="Thomas B.C."/>
            <person name="Singh A."/>
            <person name="Wilkins M.J."/>
            <person name="Karaoz U."/>
            <person name="Brodie E.L."/>
            <person name="Williams K.H."/>
            <person name="Hubbard S.S."/>
            <person name="Banfield J.F."/>
        </authorList>
    </citation>
    <scope>NUCLEOTIDE SEQUENCE [LARGE SCALE GENOMIC DNA]</scope>
</reference>
<comment type="caution">
    <text evidence="1">The sequence shown here is derived from an EMBL/GenBank/DDBJ whole genome shotgun (WGS) entry which is preliminary data.</text>
</comment>